<name>E4TVG4_MARTH</name>
<dbReference type="KEGG" id="mtt:Ftrac_0082"/>
<dbReference type="Proteomes" id="UP000008720">
    <property type="component" value="Chromosome"/>
</dbReference>
<keyword evidence="3" id="KW-1185">Reference proteome</keyword>
<protein>
    <recommendedName>
        <fullName evidence="1">BioF2-like acetyltransferase domain-containing protein</fullName>
    </recommendedName>
</protein>
<dbReference type="InterPro" id="IPR016181">
    <property type="entry name" value="Acyl_CoA_acyltransferase"/>
</dbReference>
<dbReference type="HOGENOM" id="CLU_849422_0_0_10"/>
<evidence type="ECO:0000313" key="2">
    <source>
        <dbReference type="EMBL" id="ADR20096.1"/>
    </source>
</evidence>
<dbReference type="STRING" id="643867.Ftrac_0082"/>
<dbReference type="SUPFAM" id="SSF55729">
    <property type="entry name" value="Acyl-CoA N-acyltransferases (Nat)"/>
    <property type="match status" value="1"/>
</dbReference>
<dbReference type="Pfam" id="PF13480">
    <property type="entry name" value="Acetyltransf_6"/>
    <property type="match status" value="1"/>
</dbReference>
<accession>E4TVG4</accession>
<proteinExistence type="predicted"/>
<feature type="domain" description="BioF2-like acetyltransferase" evidence="1">
    <location>
        <begin position="234"/>
        <end position="297"/>
    </location>
</feature>
<evidence type="ECO:0000313" key="3">
    <source>
        <dbReference type="Proteomes" id="UP000008720"/>
    </source>
</evidence>
<dbReference type="InterPro" id="IPR038740">
    <property type="entry name" value="BioF2-like_GNAT_dom"/>
</dbReference>
<dbReference type="eggNOG" id="COG5653">
    <property type="taxonomic scope" value="Bacteria"/>
</dbReference>
<dbReference type="RefSeq" id="WP_013452247.1">
    <property type="nucleotide sequence ID" value="NC_014759.1"/>
</dbReference>
<organism evidence="2 3">
    <name type="scientific">Marivirga tractuosa (strain ATCC 23168 / DSM 4126 / NBRC 15989 / NCIMB 1408 / VKM B-1430 / H-43)</name>
    <name type="common">Microscilla tractuosa</name>
    <name type="synonym">Flexibacter tractuosus</name>
    <dbReference type="NCBI Taxonomy" id="643867"/>
    <lineage>
        <taxon>Bacteria</taxon>
        <taxon>Pseudomonadati</taxon>
        <taxon>Bacteroidota</taxon>
        <taxon>Cytophagia</taxon>
        <taxon>Cytophagales</taxon>
        <taxon>Marivirgaceae</taxon>
        <taxon>Marivirga</taxon>
    </lineage>
</organism>
<dbReference type="EMBL" id="CP002349">
    <property type="protein sequence ID" value="ADR20096.1"/>
    <property type="molecule type" value="Genomic_DNA"/>
</dbReference>
<sequence length="327" mass="38778">MPKLEVFEQFSLKNSIYCIIKSIFTSMRQNYQISEQFPSPEEEEALGIPVFLLQDYADLFNRTKSISPVLIRDSKHQLVAFWVFSEENNCWFSPVSAPFSCPQVYNEMSFEKSCKMSFSFLRDKLSKPIQFIYNPLFSGFIKFQNYRVLNVELNHYIEIDQDSFMNKLPQKRRKQKLRALKRGDYAVEYIGIDQWESIYKQNLRWRIEKGHQNFIPLKLMLQFKNAFPENYLGFQLKNSNELIGCAFVVKVSHKYLYLYSLITNPEYDKYEPSLLLYDKIFDYAKENDIQLLDLGTSMKLNGDIHKNIANYKKDIGALAMRKYTFEC</sequence>
<reference evidence="2 3" key="1">
    <citation type="journal article" date="2011" name="Stand. Genomic Sci.">
        <title>Complete genome sequence of Marivirga tractuosa type strain (H-43).</title>
        <authorList>
            <person name="Pagani I."/>
            <person name="Chertkov O."/>
            <person name="Lapidus A."/>
            <person name="Lucas S."/>
            <person name="Del Rio T.G."/>
            <person name="Tice H."/>
            <person name="Copeland A."/>
            <person name="Cheng J.F."/>
            <person name="Nolan M."/>
            <person name="Saunders E."/>
            <person name="Pitluck S."/>
            <person name="Held B."/>
            <person name="Goodwin L."/>
            <person name="Liolios K."/>
            <person name="Ovchinikova G."/>
            <person name="Ivanova N."/>
            <person name="Mavromatis K."/>
            <person name="Pati A."/>
            <person name="Chen A."/>
            <person name="Palaniappan K."/>
            <person name="Land M."/>
            <person name="Hauser L."/>
            <person name="Jeffries C.D."/>
            <person name="Detter J.C."/>
            <person name="Han C."/>
            <person name="Tapia R."/>
            <person name="Ngatchou-Djao O.D."/>
            <person name="Rohde M."/>
            <person name="Goker M."/>
            <person name="Spring S."/>
            <person name="Sikorski J."/>
            <person name="Woyke T."/>
            <person name="Bristow J."/>
            <person name="Eisen J.A."/>
            <person name="Markowitz V."/>
            <person name="Hugenholtz P."/>
            <person name="Klenk H.P."/>
            <person name="Kyrpides N.C."/>
        </authorList>
    </citation>
    <scope>NUCLEOTIDE SEQUENCE [LARGE SCALE GENOMIC DNA]</scope>
    <source>
        <strain evidence="3">ATCC 23168 / DSM 4126 / NBRC 15989 / NCIMB 1408 / VKM B-1430 / H-43</strain>
    </source>
</reference>
<gene>
    <name evidence="2" type="ordered locus">Ftrac_0082</name>
</gene>
<dbReference type="OrthoDB" id="9786422at2"/>
<dbReference type="Gene3D" id="3.40.630.30">
    <property type="match status" value="1"/>
</dbReference>
<evidence type="ECO:0000259" key="1">
    <source>
        <dbReference type="Pfam" id="PF13480"/>
    </source>
</evidence>
<dbReference type="AlphaFoldDB" id="E4TVG4"/>